<dbReference type="Gene3D" id="1.10.10.10">
    <property type="entry name" value="Winged helix-like DNA-binding domain superfamily/Winged helix DNA-binding domain"/>
    <property type="match status" value="1"/>
</dbReference>
<keyword evidence="4" id="KW-0238">DNA-binding</keyword>
<keyword evidence="6" id="KW-0539">Nucleus</keyword>
<dbReference type="Gene3D" id="1.10.10.60">
    <property type="entry name" value="Homeodomain-like"/>
    <property type="match status" value="1"/>
</dbReference>
<proteinExistence type="predicted"/>
<evidence type="ECO:0000313" key="12">
    <source>
        <dbReference type="EMBL" id="JAU38499.1"/>
    </source>
</evidence>
<dbReference type="InterPro" id="IPR017884">
    <property type="entry name" value="SANT_dom"/>
</dbReference>
<dbReference type="GO" id="GO:0006325">
    <property type="term" value="P:chromatin organization"/>
    <property type="evidence" value="ECO:0007669"/>
    <property type="project" value="UniProtKB-KW"/>
</dbReference>
<dbReference type="AlphaFoldDB" id="A0A1J3F2U6"/>
<dbReference type="PROSITE" id="PS50090">
    <property type="entry name" value="MYB_LIKE"/>
    <property type="match status" value="1"/>
</dbReference>
<accession>A0A1J3F2U6</accession>
<sequence length="528" mass="58722">MEGTSDPSSKEAEVELYTIPAQSSWFLWDDIHEIERREFEEFFSESSITRTPKVYKEYRDFIINKYREDASRKLTFTSIRKFLVGDVNLLHKVFLFLENWGLINFGLKSDHHESEGKHNAKIEQGTPPGIRVTATPNSMRPITAPTLVNEITETAVKLPPLTSYSDVFSKPSDGDELLCGHCAQPCGSAFYQHNKSVFKLCEKCFKKGDYGENNSSDDFKLTGDSAAAVWTEEEILVLLESVLKHGDDWELIAQSVSTKTRLDCISKLIELPFGEFLMGSASGRLNSSILTEDENGGHHSSPSHPVEQMEIDVQADKETGTREEKEDHVDEDEPPAKRKRVALISDGDSSLMKQVAAIASKAGPSISTAAAKAALAALFDEASCPKEIFKNGDYTCSAADSVPAFHRADGDKDAEEQREDKDGTLELPVALRIRASVGTALGAAAAHAKMLADQEEREMEHLAASVIEEQLKKLKSKLKFLDHLEMIMDAEEKAMEGLKETILQERISVLQCAFRGGITKRWDHTYVK</sequence>
<evidence type="ECO:0000256" key="5">
    <source>
        <dbReference type="ARBA" id="ARBA00023163"/>
    </source>
</evidence>
<protein>
    <submittedName>
        <fullName evidence="12">SWI/SNF complex subunit SWI3A</fullName>
    </submittedName>
</protein>
<keyword evidence="2" id="KW-0156">Chromatin regulator</keyword>
<reference evidence="12" key="1">
    <citation type="submission" date="2016-07" db="EMBL/GenBank/DDBJ databases">
        <title>De novo transcriptome assembly of four accessions of the metal hyperaccumulator plant Noccaea caerulescens.</title>
        <authorList>
            <person name="Blande D."/>
            <person name="Halimaa P."/>
            <person name="Tervahauta A.I."/>
            <person name="Aarts M.G."/>
            <person name="Karenlampi S.O."/>
        </authorList>
    </citation>
    <scope>NUCLEOTIDE SEQUENCE</scope>
</reference>
<keyword evidence="1" id="KW-0217">Developmental protein</keyword>
<evidence type="ECO:0000256" key="4">
    <source>
        <dbReference type="ARBA" id="ARBA00023125"/>
    </source>
</evidence>
<feature type="domain" description="SANT" evidence="11">
    <location>
        <begin position="225"/>
        <end position="276"/>
    </location>
</feature>
<evidence type="ECO:0000259" key="9">
    <source>
        <dbReference type="PROSITE" id="PS50090"/>
    </source>
</evidence>
<dbReference type="PROSITE" id="PS50934">
    <property type="entry name" value="SWIRM"/>
    <property type="match status" value="1"/>
</dbReference>
<organism evidence="12">
    <name type="scientific">Noccaea caerulescens</name>
    <name type="common">Alpine penny-cress</name>
    <name type="synonym">Thlaspi caerulescens</name>
    <dbReference type="NCBI Taxonomy" id="107243"/>
    <lineage>
        <taxon>Eukaryota</taxon>
        <taxon>Viridiplantae</taxon>
        <taxon>Streptophyta</taxon>
        <taxon>Embryophyta</taxon>
        <taxon>Tracheophyta</taxon>
        <taxon>Spermatophyta</taxon>
        <taxon>Magnoliopsida</taxon>
        <taxon>eudicotyledons</taxon>
        <taxon>Gunneridae</taxon>
        <taxon>Pentapetalae</taxon>
        <taxon>rosids</taxon>
        <taxon>malvids</taxon>
        <taxon>Brassicales</taxon>
        <taxon>Brassicaceae</taxon>
        <taxon>Coluteocarpeae</taxon>
        <taxon>Noccaea</taxon>
    </lineage>
</organism>
<feature type="compositionally biased region" description="Basic and acidic residues" evidence="8">
    <location>
        <begin position="314"/>
        <end position="328"/>
    </location>
</feature>
<dbReference type="Pfam" id="PF04433">
    <property type="entry name" value="SWIRM"/>
    <property type="match status" value="1"/>
</dbReference>
<keyword evidence="7" id="KW-0175">Coiled coil</keyword>
<dbReference type="InterPro" id="IPR009057">
    <property type="entry name" value="Homeodomain-like_sf"/>
</dbReference>
<dbReference type="EMBL" id="GEVK01014333">
    <property type="protein sequence ID" value="JAU38499.1"/>
    <property type="molecule type" value="Transcribed_RNA"/>
</dbReference>
<feature type="coiled-coil region" evidence="7">
    <location>
        <begin position="464"/>
        <end position="501"/>
    </location>
</feature>
<feature type="domain" description="SWIRM" evidence="10">
    <location>
        <begin position="17"/>
        <end position="114"/>
    </location>
</feature>
<evidence type="ECO:0000256" key="1">
    <source>
        <dbReference type="ARBA" id="ARBA00022473"/>
    </source>
</evidence>
<gene>
    <name evidence="12" type="ORF">LC_TR13985_c0_g1_i1_g.48277</name>
    <name evidence="13" type="ORF">LE_TR22190_c0_g1_i1_g.70979</name>
</gene>
<evidence type="ECO:0000259" key="11">
    <source>
        <dbReference type="PROSITE" id="PS51293"/>
    </source>
</evidence>
<dbReference type="SUPFAM" id="SSF46689">
    <property type="entry name" value="Homeodomain-like"/>
    <property type="match status" value="2"/>
</dbReference>
<dbReference type="PANTHER" id="PTHR12802">
    <property type="entry name" value="SWI/SNF COMPLEX-RELATED"/>
    <property type="match status" value="1"/>
</dbReference>
<evidence type="ECO:0000256" key="3">
    <source>
        <dbReference type="ARBA" id="ARBA00023015"/>
    </source>
</evidence>
<dbReference type="CDD" id="cd00167">
    <property type="entry name" value="SANT"/>
    <property type="match status" value="1"/>
</dbReference>
<dbReference type="SMART" id="SM00717">
    <property type="entry name" value="SANT"/>
    <property type="match status" value="1"/>
</dbReference>
<name>A0A1J3F2U6_NOCCA</name>
<dbReference type="InterPro" id="IPR036388">
    <property type="entry name" value="WH-like_DNA-bd_sf"/>
</dbReference>
<dbReference type="Pfam" id="PF16495">
    <property type="entry name" value="SWIRM-assoc_1"/>
    <property type="match status" value="1"/>
</dbReference>
<evidence type="ECO:0000256" key="8">
    <source>
        <dbReference type="SAM" id="MobiDB-lite"/>
    </source>
</evidence>
<evidence type="ECO:0000256" key="7">
    <source>
        <dbReference type="SAM" id="Coils"/>
    </source>
</evidence>
<dbReference type="GO" id="GO:0003677">
    <property type="term" value="F:DNA binding"/>
    <property type="evidence" value="ECO:0007669"/>
    <property type="project" value="UniProtKB-KW"/>
</dbReference>
<keyword evidence="5" id="KW-0804">Transcription</keyword>
<evidence type="ECO:0000313" key="13">
    <source>
        <dbReference type="EMBL" id="JAU68137.1"/>
    </source>
</evidence>
<dbReference type="FunFam" id="1.10.10.10:FF:000020">
    <property type="entry name" value="SWI/SNF complex subunit SMARCC2 isoform c"/>
    <property type="match status" value="1"/>
</dbReference>
<feature type="region of interest" description="Disordered" evidence="8">
    <location>
        <begin position="288"/>
        <end position="337"/>
    </location>
</feature>
<dbReference type="PANTHER" id="PTHR12802:SF140">
    <property type="entry name" value="SWI_SNF COMPLEX SUBUNIT SWI3A"/>
    <property type="match status" value="1"/>
</dbReference>
<dbReference type="EMBL" id="GEVL01009204">
    <property type="protein sequence ID" value="JAU68137.1"/>
    <property type="molecule type" value="Transcribed_RNA"/>
</dbReference>
<keyword evidence="3" id="KW-0805">Transcription regulation</keyword>
<dbReference type="InterPro" id="IPR001005">
    <property type="entry name" value="SANT/Myb"/>
</dbReference>
<evidence type="ECO:0000256" key="6">
    <source>
        <dbReference type="ARBA" id="ARBA00023242"/>
    </source>
</evidence>
<dbReference type="InterPro" id="IPR007526">
    <property type="entry name" value="SWIRM"/>
</dbReference>
<dbReference type="InterPro" id="IPR032451">
    <property type="entry name" value="SMARCC_C"/>
</dbReference>
<evidence type="ECO:0000259" key="10">
    <source>
        <dbReference type="PROSITE" id="PS50934"/>
    </source>
</evidence>
<dbReference type="GO" id="GO:0005634">
    <property type="term" value="C:nucleus"/>
    <property type="evidence" value="ECO:0007669"/>
    <property type="project" value="UniProtKB-ARBA"/>
</dbReference>
<feature type="domain" description="Myb-like" evidence="9">
    <location>
        <begin position="230"/>
        <end position="264"/>
    </location>
</feature>
<dbReference type="Pfam" id="PF00249">
    <property type="entry name" value="Myb_DNA-binding"/>
    <property type="match status" value="1"/>
</dbReference>
<evidence type="ECO:0000256" key="2">
    <source>
        <dbReference type="ARBA" id="ARBA00022853"/>
    </source>
</evidence>
<dbReference type="PROSITE" id="PS51293">
    <property type="entry name" value="SANT"/>
    <property type="match status" value="1"/>
</dbReference>